<dbReference type="NCBIfam" id="NF004832">
    <property type="entry name" value="PRK06184.1"/>
    <property type="match status" value="1"/>
</dbReference>
<dbReference type="Gene3D" id="3.50.50.60">
    <property type="entry name" value="FAD/NAD(P)-binding domain"/>
    <property type="match status" value="1"/>
</dbReference>
<evidence type="ECO:0000313" key="7">
    <source>
        <dbReference type="EMBL" id="GHJ27615.1"/>
    </source>
</evidence>
<protein>
    <recommendedName>
        <fullName evidence="6">FAD-binding domain-containing protein</fullName>
    </recommendedName>
</protein>
<dbReference type="EMBL" id="BNEK01000003">
    <property type="protein sequence ID" value="GHJ27615.1"/>
    <property type="molecule type" value="Genomic_DNA"/>
</dbReference>
<evidence type="ECO:0000256" key="1">
    <source>
        <dbReference type="ARBA" id="ARBA00001974"/>
    </source>
</evidence>
<dbReference type="PANTHER" id="PTHR43004:SF19">
    <property type="entry name" value="BINDING MONOOXYGENASE, PUTATIVE (JCVI)-RELATED"/>
    <property type="match status" value="1"/>
</dbReference>
<comment type="caution">
    <text evidence="7">The sequence shown here is derived from an EMBL/GenBank/DDBJ whole genome shotgun (WGS) entry which is preliminary data.</text>
</comment>
<keyword evidence="3" id="KW-0285">Flavoprotein</keyword>
<organism evidence="7 8">
    <name type="scientific">Streptomyces hygroscopicus</name>
    <dbReference type="NCBI Taxonomy" id="1912"/>
    <lineage>
        <taxon>Bacteria</taxon>
        <taxon>Bacillati</taxon>
        <taxon>Actinomycetota</taxon>
        <taxon>Actinomycetes</taxon>
        <taxon>Kitasatosporales</taxon>
        <taxon>Streptomycetaceae</taxon>
        <taxon>Streptomyces</taxon>
        <taxon>Streptomyces violaceusniger group</taxon>
    </lineage>
</organism>
<dbReference type="SUPFAM" id="SSF51905">
    <property type="entry name" value="FAD/NAD(P)-binding domain"/>
    <property type="match status" value="1"/>
</dbReference>
<dbReference type="PANTHER" id="PTHR43004">
    <property type="entry name" value="TRK SYSTEM POTASSIUM UPTAKE PROTEIN"/>
    <property type="match status" value="1"/>
</dbReference>
<dbReference type="RefSeq" id="WP_236256657.1">
    <property type="nucleotide sequence ID" value="NZ_BNEK01000003.1"/>
</dbReference>
<dbReference type="InterPro" id="IPR036188">
    <property type="entry name" value="FAD/NAD-bd_sf"/>
</dbReference>
<feature type="region of interest" description="Disordered" evidence="5">
    <location>
        <begin position="397"/>
        <end position="420"/>
    </location>
</feature>
<comment type="cofactor">
    <cofactor evidence="1">
        <name>FAD</name>
        <dbReference type="ChEBI" id="CHEBI:57692"/>
    </cofactor>
</comment>
<sequence>MELNNVKDASGTPAPVADVLIVGAGPAGLTLAVDLARRGVRARVVERGEGLLPGARGKGIQPRSREVFDDLGVGEAMRDAGGPYPPMMKWEDERRLGAFEMMERIEPAPDRPYHEGWMLPQWRTAEILHARLTELGGHVEFGTALTGLEQDGDGVTAHLAHADGSAGTARAAYLVAADGGRSTVRKALGIGMTGETVDPAPTVVADVVIDGAERGLDRDHWHVWWQAPGGGIALCPLAGTDQFQALAQYDDPDAVPDASPEGVRQLIADRTPLAAADVREVRWASVFTPRAAMADRFRAGRVFLVGDAAHIHSPAGGQGLNTSVQDAYNLGWKLGQVLRHGADPALLDSYEAERLPVAAGVLGISTRIHQAHRAGDATGQRRAEEVHQLELSYRDGPLAVDDRDHPGPVAAGDRAPDAPCALPDGTPVRLFDVLRGPQFTLLVIGDAEPPTPDADFGGLATALGTAGCLRTVRVGGPDPDLLDPDGHVATGYGPGPALFLIRPDGHVCWAADTARTRTPSALTH</sequence>
<proteinExistence type="inferred from homology"/>
<evidence type="ECO:0000256" key="2">
    <source>
        <dbReference type="ARBA" id="ARBA00007801"/>
    </source>
</evidence>
<evidence type="ECO:0000256" key="5">
    <source>
        <dbReference type="SAM" id="MobiDB-lite"/>
    </source>
</evidence>
<dbReference type="Gene3D" id="3.40.30.120">
    <property type="match status" value="1"/>
</dbReference>
<dbReference type="InterPro" id="IPR002938">
    <property type="entry name" value="FAD-bd"/>
</dbReference>
<dbReference type="PRINTS" id="PR00420">
    <property type="entry name" value="RNGMNOXGNASE"/>
</dbReference>
<evidence type="ECO:0000256" key="4">
    <source>
        <dbReference type="ARBA" id="ARBA00022827"/>
    </source>
</evidence>
<dbReference type="Proteomes" id="UP001054854">
    <property type="component" value="Unassembled WGS sequence"/>
</dbReference>
<dbReference type="Pfam" id="PF01494">
    <property type="entry name" value="FAD_binding_3"/>
    <property type="match status" value="1"/>
</dbReference>
<dbReference type="Gene3D" id="3.30.70.2450">
    <property type="match status" value="1"/>
</dbReference>
<reference evidence="7" key="1">
    <citation type="submission" date="2024-05" db="EMBL/GenBank/DDBJ databases">
        <title>Whole genome shotgun sequence of Streptomyces hygroscopicus NBRC 113678.</title>
        <authorList>
            <person name="Komaki H."/>
            <person name="Tamura T."/>
        </authorList>
    </citation>
    <scope>NUCLEOTIDE SEQUENCE</scope>
    <source>
        <strain evidence="7">N11-34</strain>
    </source>
</reference>
<evidence type="ECO:0000259" key="6">
    <source>
        <dbReference type="Pfam" id="PF01494"/>
    </source>
</evidence>
<name>A0ABQ3TWA1_STRHY</name>
<feature type="domain" description="FAD-binding" evidence="6">
    <location>
        <begin position="17"/>
        <end position="362"/>
    </location>
</feature>
<evidence type="ECO:0000256" key="3">
    <source>
        <dbReference type="ARBA" id="ARBA00022630"/>
    </source>
</evidence>
<gene>
    <name evidence="7" type="ORF">TPA0910_20480</name>
</gene>
<comment type="similarity">
    <text evidence="2">Belongs to the PheA/TfdB FAD monooxygenase family.</text>
</comment>
<evidence type="ECO:0000313" key="8">
    <source>
        <dbReference type="Proteomes" id="UP001054854"/>
    </source>
</evidence>
<keyword evidence="4" id="KW-0274">FAD</keyword>
<keyword evidence="8" id="KW-1185">Reference proteome</keyword>
<dbReference type="SUPFAM" id="SSF52833">
    <property type="entry name" value="Thioredoxin-like"/>
    <property type="match status" value="1"/>
</dbReference>
<dbReference type="InterPro" id="IPR036249">
    <property type="entry name" value="Thioredoxin-like_sf"/>
</dbReference>
<accession>A0ABQ3TWA1</accession>
<dbReference type="InterPro" id="IPR050641">
    <property type="entry name" value="RIFMO-like"/>
</dbReference>
<dbReference type="Pfam" id="PF21274">
    <property type="entry name" value="Rng_hyd_C"/>
    <property type="match status" value="1"/>
</dbReference>